<proteinExistence type="predicted"/>
<reference evidence="1 2" key="1">
    <citation type="journal article" date="2013" name="Front. Plant Sci.">
        <title>The Reference Genome of the Halophytic Plant Eutrema salsugineum.</title>
        <authorList>
            <person name="Yang R."/>
            <person name="Jarvis D.E."/>
            <person name="Chen H."/>
            <person name="Beilstein M.A."/>
            <person name="Grimwood J."/>
            <person name="Jenkins J."/>
            <person name="Shu S."/>
            <person name="Prochnik S."/>
            <person name="Xin M."/>
            <person name="Ma C."/>
            <person name="Schmutz J."/>
            <person name="Wing R.A."/>
            <person name="Mitchell-Olds T."/>
            <person name="Schumaker K.S."/>
            <person name="Wang X."/>
        </authorList>
    </citation>
    <scope>NUCLEOTIDE SEQUENCE [LARGE SCALE GENOMIC DNA]</scope>
</reference>
<dbReference type="EMBL" id="KI517537">
    <property type="protein sequence ID" value="ESQ37991.1"/>
    <property type="molecule type" value="Genomic_DNA"/>
</dbReference>
<dbReference type="Gramene" id="ESQ37991">
    <property type="protein sequence ID" value="ESQ37991"/>
    <property type="gene ID" value="EUTSA_v10029102mg"/>
</dbReference>
<accession>V4MZF3</accession>
<dbReference type="AlphaFoldDB" id="V4MZF3"/>
<sequence>MKAEVSSVSMVLRSKRYGLYSLSLSSLSSVGIFYKRNLICYGLFNFVQDLFRQNSFGVEVFGCFYIKRQITIFHRSLKQH</sequence>
<dbReference type="Proteomes" id="UP000030689">
    <property type="component" value="Unassembled WGS sequence"/>
</dbReference>
<dbReference type="KEGG" id="eus:EUTSA_v10029102mg"/>
<protein>
    <submittedName>
        <fullName evidence="1">Uncharacterized protein</fullName>
    </submittedName>
</protein>
<evidence type="ECO:0000313" key="1">
    <source>
        <dbReference type="EMBL" id="ESQ37991.1"/>
    </source>
</evidence>
<keyword evidence="2" id="KW-1185">Reference proteome</keyword>
<evidence type="ECO:0000313" key="2">
    <source>
        <dbReference type="Proteomes" id="UP000030689"/>
    </source>
</evidence>
<organism evidence="1 2">
    <name type="scientific">Eutrema salsugineum</name>
    <name type="common">Saltwater cress</name>
    <name type="synonym">Sisymbrium salsugineum</name>
    <dbReference type="NCBI Taxonomy" id="72664"/>
    <lineage>
        <taxon>Eukaryota</taxon>
        <taxon>Viridiplantae</taxon>
        <taxon>Streptophyta</taxon>
        <taxon>Embryophyta</taxon>
        <taxon>Tracheophyta</taxon>
        <taxon>Spermatophyta</taxon>
        <taxon>Magnoliopsida</taxon>
        <taxon>eudicotyledons</taxon>
        <taxon>Gunneridae</taxon>
        <taxon>Pentapetalae</taxon>
        <taxon>rosids</taxon>
        <taxon>malvids</taxon>
        <taxon>Brassicales</taxon>
        <taxon>Brassicaceae</taxon>
        <taxon>Eutremeae</taxon>
        <taxon>Eutrema</taxon>
    </lineage>
</organism>
<name>V4MZF3_EUTSA</name>
<gene>
    <name evidence="1" type="ORF">EUTSA_v10029102mg</name>
</gene>